<feature type="region of interest" description="Disordered" evidence="1">
    <location>
        <begin position="126"/>
        <end position="177"/>
    </location>
</feature>
<comment type="caution">
    <text evidence="3">The sequence shown here is derived from an EMBL/GenBank/DDBJ whole genome shotgun (WGS) entry which is preliminary data.</text>
</comment>
<evidence type="ECO:0000256" key="1">
    <source>
        <dbReference type="SAM" id="MobiDB-lite"/>
    </source>
</evidence>
<sequence>MDVDDDNGGGLASEDKVCESCGQIFSCEAAFLEHRKKKSCGSPCEVVIEALKGLRCPIKDCCMDFATYDALRIHHIDKHSSVDPYSKAKEEDIEKKRCGEESNNVGSTEVVLYGLKAGRTSQDCAETSRNVCEQKMPKKQLIKSERKENEGRKRGSDTERRKAAGSSESFRDEKLLRNTKTNRLLRIQEEYRKREEQKRKAKLWAKSTATARKRIEQQRSKRSELPGSKRAEQQRRIEVMRPLRTDHSAYCEPEKSSASVVRSAYGANQLLSTNYSTIRSLPGHEPSSVYSNLRSADREGLELFSEDDERDLQEEITKQCCQSEIPLMKLRASRMEKQCDTLFFMLRGLLQSTHLDEMFRKKYEEDLAIERLMETNPQITDFEARQMDALRAIAQSETLKAAQRNERKDAGADLHSSRRKEKLPSTPRPVDESDVATDRITIEQHATQYEQMRAHHAVAHSEPARRIEKKLTDAALDPHASRRKEQLPSTSRSDDELEVLINGRPIEHHEDNVERKRAAYASKNRRKWRGPKRRRIFRRPPIDSSDSLDLPLQSTSEKLAEVLRYFSYPAVLFSVNKDPRVDEENAIILHPTLNRPLEKEEINIYIARTILRLKTDHITKSHIRMLAPGWMQIADDTDIMNAIEELRTSGLLVVKEDDKTRKQKVDVYKKAGSKDRVDIQSLLARYGVSLSEFEGGS</sequence>
<protein>
    <recommendedName>
        <fullName evidence="2">C2H2-type domain-containing protein</fullName>
    </recommendedName>
</protein>
<proteinExistence type="predicted"/>
<keyword evidence="4" id="KW-1185">Reference proteome</keyword>
<feature type="region of interest" description="Disordered" evidence="1">
    <location>
        <begin position="472"/>
        <end position="540"/>
    </location>
</feature>
<feature type="region of interest" description="Disordered" evidence="1">
    <location>
        <begin position="196"/>
        <end position="233"/>
    </location>
</feature>
<accession>A0A0B2VER0</accession>
<feature type="region of interest" description="Disordered" evidence="1">
    <location>
        <begin position="398"/>
        <end position="436"/>
    </location>
</feature>
<feature type="compositionally biased region" description="Basic and acidic residues" evidence="1">
    <location>
        <begin position="403"/>
        <end position="416"/>
    </location>
</feature>
<evidence type="ECO:0000313" key="3">
    <source>
        <dbReference type="EMBL" id="KHN79939.1"/>
    </source>
</evidence>
<feature type="domain" description="C2H2-type" evidence="2">
    <location>
        <begin position="56"/>
        <end position="79"/>
    </location>
</feature>
<gene>
    <name evidence="3" type="ORF">Tcan_08698</name>
</gene>
<dbReference type="InterPro" id="IPR013087">
    <property type="entry name" value="Znf_C2H2_type"/>
</dbReference>
<reference evidence="3 4" key="1">
    <citation type="submission" date="2014-11" db="EMBL/GenBank/DDBJ databases">
        <title>Genetic blueprint of the zoonotic pathogen Toxocara canis.</title>
        <authorList>
            <person name="Zhu X.-Q."/>
            <person name="Korhonen P.K."/>
            <person name="Cai H."/>
            <person name="Young N.D."/>
            <person name="Nejsum P."/>
            <person name="von Samson-Himmelstjerna G."/>
            <person name="Boag P.R."/>
            <person name="Tan P."/>
            <person name="Li Q."/>
            <person name="Min J."/>
            <person name="Yang Y."/>
            <person name="Wang X."/>
            <person name="Fang X."/>
            <person name="Hall R.S."/>
            <person name="Hofmann A."/>
            <person name="Sternberg P.W."/>
            <person name="Jex A.R."/>
            <person name="Gasser R.B."/>
        </authorList>
    </citation>
    <scope>NUCLEOTIDE SEQUENCE [LARGE SCALE GENOMIC DNA]</scope>
    <source>
        <strain evidence="3">PN_DK_2014</strain>
    </source>
</reference>
<feature type="compositionally biased region" description="Basic and acidic residues" evidence="1">
    <location>
        <begin position="142"/>
        <end position="162"/>
    </location>
</feature>
<dbReference type="EMBL" id="JPKZ01001803">
    <property type="protein sequence ID" value="KHN79939.1"/>
    <property type="molecule type" value="Genomic_DNA"/>
</dbReference>
<evidence type="ECO:0000259" key="2">
    <source>
        <dbReference type="PROSITE" id="PS00028"/>
    </source>
</evidence>
<dbReference type="OrthoDB" id="10646082at2759"/>
<feature type="compositionally biased region" description="Basic residues" evidence="1">
    <location>
        <begin position="523"/>
        <end position="538"/>
    </location>
</feature>
<name>A0A0B2VER0_TOXCA</name>
<dbReference type="Proteomes" id="UP000031036">
    <property type="component" value="Unassembled WGS sequence"/>
</dbReference>
<dbReference type="AlphaFoldDB" id="A0A0B2VER0"/>
<feature type="compositionally biased region" description="Basic and acidic residues" evidence="1">
    <location>
        <begin position="213"/>
        <end position="233"/>
    </location>
</feature>
<organism evidence="3 4">
    <name type="scientific">Toxocara canis</name>
    <name type="common">Canine roundworm</name>
    <dbReference type="NCBI Taxonomy" id="6265"/>
    <lineage>
        <taxon>Eukaryota</taxon>
        <taxon>Metazoa</taxon>
        <taxon>Ecdysozoa</taxon>
        <taxon>Nematoda</taxon>
        <taxon>Chromadorea</taxon>
        <taxon>Rhabditida</taxon>
        <taxon>Spirurina</taxon>
        <taxon>Ascaridomorpha</taxon>
        <taxon>Ascaridoidea</taxon>
        <taxon>Toxocaridae</taxon>
        <taxon>Toxocara</taxon>
    </lineage>
</organism>
<evidence type="ECO:0000313" key="4">
    <source>
        <dbReference type="Proteomes" id="UP000031036"/>
    </source>
</evidence>
<dbReference type="PROSITE" id="PS00028">
    <property type="entry name" value="ZINC_FINGER_C2H2_1"/>
    <property type="match status" value="1"/>
</dbReference>
<feature type="compositionally biased region" description="Basic and acidic residues" evidence="1">
    <location>
        <begin position="505"/>
        <end position="517"/>
    </location>
</feature>